<evidence type="ECO:0000256" key="4">
    <source>
        <dbReference type="ARBA" id="ARBA00022692"/>
    </source>
</evidence>
<keyword evidence="3" id="KW-1003">Cell membrane</keyword>
<evidence type="ECO:0000256" key="2">
    <source>
        <dbReference type="ARBA" id="ARBA00005811"/>
    </source>
</evidence>
<accession>A0A8J3GDY2</accession>
<keyword evidence="4 7" id="KW-0812">Transmembrane</keyword>
<evidence type="ECO:0000256" key="3">
    <source>
        <dbReference type="ARBA" id="ARBA00022475"/>
    </source>
</evidence>
<evidence type="ECO:0000256" key="7">
    <source>
        <dbReference type="RuleBase" id="RU003879"/>
    </source>
</evidence>
<sequence length="140" mass="15502">MSLRARRQQRVRPPVITDINLSPLIDMVFILLIFFVVTTVFVEETGVPIERPTSRSAQELEPQNILLSVTDQGQIHYGERTISLSELGMVVRRLNRAAPRPVVIIADRTVTTETLIKVIDEATLAGAPSVSIAANQEADQ</sequence>
<dbReference type="PANTHER" id="PTHR30558">
    <property type="entry name" value="EXBD MEMBRANE COMPONENT OF PMF-DRIVEN MACROMOLECULE IMPORT SYSTEM"/>
    <property type="match status" value="1"/>
</dbReference>
<protein>
    <recommendedName>
        <fullName evidence="11">Biopolymer transporter ExbD</fullName>
    </recommendedName>
</protein>
<keyword evidence="7" id="KW-0813">Transport</keyword>
<evidence type="ECO:0000256" key="8">
    <source>
        <dbReference type="SAM" id="Phobius"/>
    </source>
</evidence>
<evidence type="ECO:0000313" key="9">
    <source>
        <dbReference type="EMBL" id="GHB99215.1"/>
    </source>
</evidence>
<dbReference type="AlphaFoldDB" id="A0A8J3GDY2"/>
<organism evidence="9 10">
    <name type="scientific">Cerasicoccus arenae</name>
    <dbReference type="NCBI Taxonomy" id="424488"/>
    <lineage>
        <taxon>Bacteria</taxon>
        <taxon>Pseudomonadati</taxon>
        <taxon>Verrucomicrobiota</taxon>
        <taxon>Opitutia</taxon>
        <taxon>Puniceicoccales</taxon>
        <taxon>Cerasicoccaceae</taxon>
        <taxon>Cerasicoccus</taxon>
    </lineage>
</organism>
<evidence type="ECO:0008006" key="11">
    <source>
        <dbReference type="Google" id="ProtNLM"/>
    </source>
</evidence>
<keyword evidence="7" id="KW-0653">Protein transport</keyword>
<gene>
    <name evidence="9" type="ORF">GCM10007047_14220</name>
</gene>
<dbReference type="GO" id="GO:0022857">
    <property type="term" value="F:transmembrane transporter activity"/>
    <property type="evidence" value="ECO:0007669"/>
    <property type="project" value="InterPro"/>
</dbReference>
<dbReference type="Gene3D" id="3.30.420.270">
    <property type="match status" value="1"/>
</dbReference>
<keyword evidence="6 8" id="KW-0472">Membrane</keyword>
<comment type="similarity">
    <text evidence="2 7">Belongs to the ExbD/TolR family.</text>
</comment>
<dbReference type="Proteomes" id="UP000642829">
    <property type="component" value="Unassembled WGS sequence"/>
</dbReference>
<dbReference type="InterPro" id="IPR003400">
    <property type="entry name" value="ExbD"/>
</dbReference>
<evidence type="ECO:0000313" key="10">
    <source>
        <dbReference type="Proteomes" id="UP000642829"/>
    </source>
</evidence>
<comment type="subcellular location">
    <subcellularLocation>
        <location evidence="1">Cell membrane</location>
        <topology evidence="1">Single-pass membrane protein</topology>
    </subcellularLocation>
    <subcellularLocation>
        <location evidence="7">Cell membrane</location>
        <topology evidence="7">Single-pass type II membrane protein</topology>
    </subcellularLocation>
</comment>
<dbReference type="Pfam" id="PF02472">
    <property type="entry name" value="ExbD"/>
    <property type="match status" value="1"/>
</dbReference>
<dbReference type="RefSeq" id="WP_189513406.1">
    <property type="nucleotide sequence ID" value="NZ_BMXG01000007.1"/>
</dbReference>
<reference evidence="9" key="1">
    <citation type="journal article" date="2014" name="Int. J. Syst. Evol. Microbiol.">
        <title>Complete genome sequence of Corynebacterium casei LMG S-19264T (=DSM 44701T), isolated from a smear-ripened cheese.</title>
        <authorList>
            <consortium name="US DOE Joint Genome Institute (JGI-PGF)"/>
            <person name="Walter F."/>
            <person name="Albersmeier A."/>
            <person name="Kalinowski J."/>
            <person name="Ruckert C."/>
        </authorList>
    </citation>
    <scope>NUCLEOTIDE SEQUENCE</scope>
    <source>
        <strain evidence="9">KCTC 12870</strain>
    </source>
</reference>
<dbReference type="EMBL" id="BMXG01000007">
    <property type="protein sequence ID" value="GHB99215.1"/>
    <property type="molecule type" value="Genomic_DNA"/>
</dbReference>
<comment type="caution">
    <text evidence="9">The sequence shown here is derived from an EMBL/GenBank/DDBJ whole genome shotgun (WGS) entry which is preliminary data.</text>
</comment>
<dbReference type="GO" id="GO:0015031">
    <property type="term" value="P:protein transport"/>
    <property type="evidence" value="ECO:0007669"/>
    <property type="project" value="UniProtKB-KW"/>
</dbReference>
<reference evidence="9" key="2">
    <citation type="submission" date="2020-09" db="EMBL/GenBank/DDBJ databases">
        <authorList>
            <person name="Sun Q."/>
            <person name="Kim S."/>
        </authorList>
    </citation>
    <scope>NUCLEOTIDE SEQUENCE</scope>
    <source>
        <strain evidence="9">KCTC 12870</strain>
    </source>
</reference>
<keyword evidence="5 8" id="KW-1133">Transmembrane helix</keyword>
<name>A0A8J3GDY2_9BACT</name>
<proteinExistence type="inferred from homology"/>
<evidence type="ECO:0000256" key="1">
    <source>
        <dbReference type="ARBA" id="ARBA00004162"/>
    </source>
</evidence>
<evidence type="ECO:0000256" key="5">
    <source>
        <dbReference type="ARBA" id="ARBA00022989"/>
    </source>
</evidence>
<dbReference type="GO" id="GO:0005886">
    <property type="term" value="C:plasma membrane"/>
    <property type="evidence" value="ECO:0007669"/>
    <property type="project" value="UniProtKB-SubCell"/>
</dbReference>
<evidence type="ECO:0000256" key="6">
    <source>
        <dbReference type="ARBA" id="ARBA00023136"/>
    </source>
</evidence>
<feature type="transmembrane region" description="Helical" evidence="8">
    <location>
        <begin position="21"/>
        <end position="42"/>
    </location>
</feature>
<keyword evidence="10" id="KW-1185">Reference proteome</keyword>